<dbReference type="PANTHER" id="PTHR22946">
    <property type="entry name" value="DIENELACTONE HYDROLASE DOMAIN-CONTAINING PROTEIN-RELATED"/>
    <property type="match status" value="1"/>
</dbReference>
<evidence type="ECO:0008006" key="3">
    <source>
        <dbReference type="Google" id="ProtNLM"/>
    </source>
</evidence>
<dbReference type="InterPro" id="IPR050261">
    <property type="entry name" value="FrsA_esterase"/>
</dbReference>
<keyword evidence="2" id="KW-1185">Reference proteome</keyword>
<sequence length="252" mass="27852">MQLRCASMARLGTIVFAYDMLGHGDSTQVTHSIPIAALLQTWNSKCVLDYLLSRSDVDPTRIGITGASGGGTQTFLLTAIDERITASAPVVQVSAHFFGGCGCESGMPIHKSDHHQTSNVEFAALAAPRPQLIVSDGADWTRNTPNIEFPYIQKVYALYDAEPNIENAHFPTEAHDYGYSKRCAVYNFFAHHFKLNWKSIPYTPDGGYDESFVTILPPEELRVFNDEYPRPENALIGDDAVMEALNFQMPSS</sequence>
<dbReference type="InterPro" id="IPR029058">
    <property type="entry name" value="AB_hydrolase_fold"/>
</dbReference>
<dbReference type="Gene3D" id="3.40.50.1820">
    <property type="entry name" value="alpha/beta hydrolase"/>
    <property type="match status" value="1"/>
</dbReference>
<gene>
    <name evidence="1" type="ORF">GCM10007047_19310</name>
</gene>
<protein>
    <recommendedName>
        <fullName evidence="3">Acetyl xylan esterase domain-containing protein</fullName>
    </recommendedName>
</protein>
<reference evidence="1" key="2">
    <citation type="submission" date="2020-09" db="EMBL/GenBank/DDBJ databases">
        <authorList>
            <person name="Sun Q."/>
            <person name="Kim S."/>
        </authorList>
    </citation>
    <scope>NUCLEOTIDE SEQUENCE</scope>
    <source>
        <strain evidence="1">KCTC 12870</strain>
    </source>
</reference>
<accession>A0A8J3GF14</accession>
<comment type="caution">
    <text evidence="1">The sequence shown here is derived from an EMBL/GenBank/DDBJ whole genome shotgun (WGS) entry which is preliminary data.</text>
</comment>
<evidence type="ECO:0000313" key="1">
    <source>
        <dbReference type="EMBL" id="GHC02774.1"/>
    </source>
</evidence>
<name>A0A8J3GF14_9BACT</name>
<dbReference type="EMBL" id="BMXG01000010">
    <property type="protein sequence ID" value="GHC02774.1"/>
    <property type="molecule type" value="Genomic_DNA"/>
</dbReference>
<reference evidence="1" key="1">
    <citation type="journal article" date="2014" name="Int. J. Syst. Evol. Microbiol.">
        <title>Complete genome sequence of Corynebacterium casei LMG S-19264T (=DSM 44701T), isolated from a smear-ripened cheese.</title>
        <authorList>
            <consortium name="US DOE Joint Genome Institute (JGI-PGF)"/>
            <person name="Walter F."/>
            <person name="Albersmeier A."/>
            <person name="Kalinowski J."/>
            <person name="Ruckert C."/>
        </authorList>
    </citation>
    <scope>NUCLEOTIDE SEQUENCE</scope>
    <source>
        <strain evidence="1">KCTC 12870</strain>
    </source>
</reference>
<dbReference type="AlphaFoldDB" id="A0A8J3GF14"/>
<dbReference type="PANTHER" id="PTHR22946:SF8">
    <property type="entry name" value="ACETYL XYLAN ESTERASE DOMAIN-CONTAINING PROTEIN"/>
    <property type="match status" value="1"/>
</dbReference>
<dbReference type="Proteomes" id="UP000642829">
    <property type="component" value="Unassembled WGS sequence"/>
</dbReference>
<evidence type="ECO:0000313" key="2">
    <source>
        <dbReference type="Proteomes" id="UP000642829"/>
    </source>
</evidence>
<proteinExistence type="predicted"/>
<dbReference type="SUPFAM" id="SSF53474">
    <property type="entry name" value="alpha/beta-Hydrolases"/>
    <property type="match status" value="1"/>
</dbReference>
<organism evidence="1 2">
    <name type="scientific">Cerasicoccus arenae</name>
    <dbReference type="NCBI Taxonomy" id="424488"/>
    <lineage>
        <taxon>Bacteria</taxon>
        <taxon>Pseudomonadati</taxon>
        <taxon>Verrucomicrobiota</taxon>
        <taxon>Opitutia</taxon>
        <taxon>Puniceicoccales</taxon>
        <taxon>Cerasicoccaceae</taxon>
        <taxon>Cerasicoccus</taxon>
    </lineage>
</organism>